<evidence type="ECO:0000313" key="2">
    <source>
        <dbReference type="Proteomes" id="UP000027778"/>
    </source>
</evidence>
<evidence type="ECO:0000313" key="1">
    <source>
        <dbReference type="EMBL" id="KEK23423.1"/>
    </source>
</evidence>
<reference evidence="1 2" key="1">
    <citation type="submission" date="2014-06" db="EMBL/GenBank/DDBJ databases">
        <title>Draft genome sequence of Bacillus gaemokensis JCM 15801 (MCCC 1A00707).</title>
        <authorList>
            <person name="Lai Q."/>
            <person name="Liu Y."/>
            <person name="Shao Z."/>
        </authorList>
    </citation>
    <scope>NUCLEOTIDE SEQUENCE [LARGE SCALE GENOMIC DNA]</scope>
    <source>
        <strain evidence="1 2">JCM 15801</strain>
    </source>
</reference>
<comment type="caution">
    <text evidence="1">The sequence shown here is derived from an EMBL/GenBank/DDBJ whole genome shotgun (WGS) entry which is preliminary data.</text>
</comment>
<dbReference type="AlphaFoldDB" id="A0A073KM83"/>
<protein>
    <submittedName>
        <fullName evidence="1">Uncharacterized protein</fullName>
    </submittedName>
</protein>
<organism evidence="1 2">
    <name type="scientific">Bacillus gaemokensis</name>
    <dbReference type="NCBI Taxonomy" id="574375"/>
    <lineage>
        <taxon>Bacteria</taxon>
        <taxon>Bacillati</taxon>
        <taxon>Bacillota</taxon>
        <taxon>Bacilli</taxon>
        <taxon>Bacillales</taxon>
        <taxon>Bacillaceae</taxon>
        <taxon>Bacillus</taxon>
        <taxon>Bacillus cereus group</taxon>
    </lineage>
</organism>
<keyword evidence="2" id="KW-1185">Reference proteome</keyword>
<accession>A0A073KM83</accession>
<name>A0A073KM83_9BACI</name>
<proteinExistence type="predicted"/>
<gene>
    <name evidence="1" type="ORF">BAGA_09040</name>
</gene>
<dbReference type="EMBL" id="JOTM01000016">
    <property type="protein sequence ID" value="KEK23423.1"/>
    <property type="molecule type" value="Genomic_DNA"/>
</dbReference>
<dbReference type="STRING" id="574375.AZF08_17520"/>
<sequence>MDKFEYITYHDAIYQVLSLEDYLKVYAKSIHDSYRKTKNNNKDLIKINAIKELLKMEGNLN</sequence>
<dbReference type="Proteomes" id="UP000027778">
    <property type="component" value="Unassembled WGS sequence"/>
</dbReference>